<dbReference type="InterPro" id="IPR009187">
    <property type="entry name" value="Prok_Ku"/>
</dbReference>
<dbReference type="Pfam" id="PF02735">
    <property type="entry name" value="Ku"/>
    <property type="match status" value="1"/>
</dbReference>
<evidence type="ECO:0000256" key="1">
    <source>
        <dbReference type="ARBA" id="ARBA00023125"/>
    </source>
</evidence>
<reference evidence="4 5" key="1">
    <citation type="submission" date="2019-11" db="EMBL/GenBank/DDBJ databases">
        <authorList>
            <person name="Dong K."/>
        </authorList>
    </citation>
    <scope>NUCLEOTIDE SEQUENCE [LARGE SCALE GENOMIC DNA]</scope>
    <source>
        <strain evidence="4 5">NBRC 112902</strain>
    </source>
</reference>
<dbReference type="Gene3D" id="2.40.290.10">
    <property type="match status" value="1"/>
</dbReference>
<evidence type="ECO:0000259" key="3">
    <source>
        <dbReference type="SMART" id="SM00559"/>
    </source>
</evidence>
<evidence type="ECO:0000256" key="2">
    <source>
        <dbReference type="SAM" id="MobiDB-lite"/>
    </source>
</evidence>
<name>A0A844HRY9_9RHOB</name>
<organism evidence="4 5">
    <name type="scientific">Paracoccus litorisediminis</name>
    <dbReference type="NCBI Taxonomy" id="2006130"/>
    <lineage>
        <taxon>Bacteria</taxon>
        <taxon>Pseudomonadati</taxon>
        <taxon>Pseudomonadota</taxon>
        <taxon>Alphaproteobacteria</taxon>
        <taxon>Rhodobacterales</taxon>
        <taxon>Paracoccaceae</taxon>
        <taxon>Paracoccus</taxon>
    </lineage>
</organism>
<keyword evidence="5" id="KW-1185">Reference proteome</keyword>
<accession>A0A844HRY9</accession>
<dbReference type="InterPro" id="IPR006164">
    <property type="entry name" value="DNA_bd_Ku70/Ku80"/>
</dbReference>
<dbReference type="Proteomes" id="UP000449846">
    <property type="component" value="Unassembled WGS sequence"/>
</dbReference>
<feature type="domain" description="Ku" evidence="3">
    <location>
        <begin position="55"/>
        <end position="185"/>
    </location>
</feature>
<dbReference type="PANTHER" id="PTHR41251:SF1">
    <property type="entry name" value="NON-HOMOLOGOUS END JOINING PROTEIN KU"/>
    <property type="match status" value="1"/>
</dbReference>
<gene>
    <name evidence="4" type="ORF">GL300_25775</name>
</gene>
<dbReference type="EMBL" id="WMIG01000045">
    <property type="protein sequence ID" value="MTH62586.1"/>
    <property type="molecule type" value="Genomic_DNA"/>
</dbReference>
<dbReference type="SUPFAM" id="SSF100939">
    <property type="entry name" value="SPOC domain-like"/>
    <property type="match status" value="1"/>
</dbReference>
<dbReference type="InterPro" id="IPR016194">
    <property type="entry name" value="SPOC-like_C_dom_sf"/>
</dbReference>
<keyword evidence="1" id="KW-0238">DNA-binding</keyword>
<feature type="region of interest" description="Disordered" evidence="2">
    <location>
        <begin position="255"/>
        <end position="277"/>
    </location>
</feature>
<dbReference type="GO" id="GO:0003690">
    <property type="term" value="F:double-stranded DNA binding"/>
    <property type="evidence" value="ECO:0007669"/>
    <property type="project" value="TreeGrafter"/>
</dbReference>
<sequence length="312" mass="34992">MAPRVFWKGYLKMSLVTCPVTMMPATSDSGKVRFHTLNARNGHRIVSRFVHEVSGKTVEDDDQAKGYPKSEDEHVLIEDDELDVVALESTRTVDIEMFIPSASIAWIWYDKPHYLSPSDKIGEEAFSVIRDAMAATGKVGIARLVLYRRERAVMLEPHGKGIVLWTLRYGDEVRDAGDYFNETGKTKPDAALMKLVGNLIDQQMVDWDDSLVQRHRAGQLGNLQHPFPVRPWCQRTAPLPHAVDKHLQECEVPEPGRECRQRKIKPSAPDGQRVDLTPDDCRRHLPAKDHISGHSKAGAASSAALLAVKTMK</sequence>
<evidence type="ECO:0000313" key="5">
    <source>
        <dbReference type="Proteomes" id="UP000449846"/>
    </source>
</evidence>
<proteinExistence type="predicted"/>
<dbReference type="SMART" id="SM00559">
    <property type="entry name" value="Ku78"/>
    <property type="match status" value="1"/>
</dbReference>
<dbReference type="NCBIfam" id="TIGR02772">
    <property type="entry name" value="Ku_bact"/>
    <property type="match status" value="1"/>
</dbReference>
<comment type="caution">
    <text evidence="4">The sequence shown here is derived from an EMBL/GenBank/DDBJ whole genome shotgun (WGS) entry which is preliminary data.</text>
</comment>
<dbReference type="PANTHER" id="PTHR41251">
    <property type="entry name" value="NON-HOMOLOGOUS END JOINING PROTEIN KU"/>
    <property type="match status" value="1"/>
</dbReference>
<dbReference type="OrthoDB" id="9780854at2"/>
<evidence type="ECO:0000313" key="4">
    <source>
        <dbReference type="EMBL" id="MTH62586.1"/>
    </source>
</evidence>
<dbReference type="AlphaFoldDB" id="A0A844HRY9"/>
<protein>
    <submittedName>
        <fullName evidence="4">Ku protein</fullName>
    </submittedName>
</protein>
<dbReference type="GO" id="GO:0006303">
    <property type="term" value="P:double-strand break repair via nonhomologous end joining"/>
    <property type="evidence" value="ECO:0007669"/>
    <property type="project" value="InterPro"/>
</dbReference>
<dbReference type="RefSeq" id="WP_155042529.1">
    <property type="nucleotide sequence ID" value="NZ_WMIG01000045.1"/>
</dbReference>